<accession>A0ABP0YKK1</accession>
<evidence type="ECO:0000313" key="2">
    <source>
        <dbReference type="Proteomes" id="UP001642487"/>
    </source>
</evidence>
<sequence length="84" mass="9506">MMRNYAMSANVGPIRMVKENGGSSIKPQSHGTFYAPSLSTPPYHCSPFCRFVLKPFHFCITIQSFLWKQSLFLSLSLSLSLRMS</sequence>
<dbReference type="Proteomes" id="UP001642487">
    <property type="component" value="Chromosome 4"/>
</dbReference>
<keyword evidence="2" id="KW-1185">Reference proteome</keyword>
<reference evidence="1 2" key="1">
    <citation type="submission" date="2024-03" db="EMBL/GenBank/DDBJ databases">
        <authorList>
            <person name="Gkanogiannis A."/>
            <person name="Becerra Lopez-Lavalle L."/>
        </authorList>
    </citation>
    <scope>NUCLEOTIDE SEQUENCE [LARGE SCALE GENOMIC DNA]</scope>
</reference>
<name>A0ABP0YKK1_9ROSI</name>
<proteinExistence type="predicted"/>
<protein>
    <submittedName>
        <fullName evidence="1">Uncharacterized protein</fullName>
    </submittedName>
</protein>
<gene>
    <name evidence="1" type="ORF">CITCOLO1_LOCUS13091</name>
</gene>
<dbReference type="EMBL" id="OZ021738">
    <property type="protein sequence ID" value="CAK9321028.1"/>
    <property type="molecule type" value="Genomic_DNA"/>
</dbReference>
<organism evidence="1 2">
    <name type="scientific">Citrullus colocynthis</name>
    <name type="common">colocynth</name>
    <dbReference type="NCBI Taxonomy" id="252529"/>
    <lineage>
        <taxon>Eukaryota</taxon>
        <taxon>Viridiplantae</taxon>
        <taxon>Streptophyta</taxon>
        <taxon>Embryophyta</taxon>
        <taxon>Tracheophyta</taxon>
        <taxon>Spermatophyta</taxon>
        <taxon>Magnoliopsida</taxon>
        <taxon>eudicotyledons</taxon>
        <taxon>Gunneridae</taxon>
        <taxon>Pentapetalae</taxon>
        <taxon>rosids</taxon>
        <taxon>fabids</taxon>
        <taxon>Cucurbitales</taxon>
        <taxon>Cucurbitaceae</taxon>
        <taxon>Benincaseae</taxon>
        <taxon>Citrullus</taxon>
    </lineage>
</organism>
<evidence type="ECO:0000313" key="1">
    <source>
        <dbReference type="EMBL" id="CAK9321028.1"/>
    </source>
</evidence>